<gene>
    <name evidence="1" type="ORF">OMM_10297</name>
</gene>
<dbReference type="EMBL" id="ATBP01000870">
    <property type="protein sequence ID" value="ETR68656.1"/>
    <property type="molecule type" value="Genomic_DNA"/>
</dbReference>
<sequence length="148" mass="17085">MFVRGSIFIAKKFKYSDGSTGKKLLVLLNNPYKNTPYVVVKTTSKQHSKPSTPGCIASYHKAYYIPGKQDFFEISTWIQLDDYFLFDQNHIDHHLKHIGNLSPKRTEDVISCFLSINEQDLSPKIRSYIVPQIMQGIQALTNKFNKRI</sequence>
<accession>A0A1V1P1M7</accession>
<dbReference type="AlphaFoldDB" id="A0A1V1P1M7"/>
<dbReference type="Proteomes" id="UP000189670">
    <property type="component" value="Unassembled WGS sequence"/>
</dbReference>
<name>A0A1V1P1M7_9BACT</name>
<protein>
    <recommendedName>
        <fullName evidence="3">PemK-like protein</fullName>
    </recommendedName>
</protein>
<proteinExistence type="predicted"/>
<comment type="caution">
    <text evidence="1">The sequence shown here is derived from an EMBL/GenBank/DDBJ whole genome shotgun (WGS) entry which is preliminary data.</text>
</comment>
<evidence type="ECO:0000313" key="1">
    <source>
        <dbReference type="EMBL" id="ETR68656.1"/>
    </source>
</evidence>
<evidence type="ECO:0000313" key="2">
    <source>
        <dbReference type="Proteomes" id="UP000189670"/>
    </source>
</evidence>
<organism evidence="1 2">
    <name type="scientific">Candidatus Magnetoglobus multicellularis str. Araruama</name>
    <dbReference type="NCBI Taxonomy" id="890399"/>
    <lineage>
        <taxon>Bacteria</taxon>
        <taxon>Pseudomonadati</taxon>
        <taxon>Thermodesulfobacteriota</taxon>
        <taxon>Desulfobacteria</taxon>
        <taxon>Desulfobacterales</taxon>
        <taxon>Desulfobacteraceae</taxon>
        <taxon>Candidatus Magnetoglobus</taxon>
    </lineage>
</organism>
<reference evidence="2" key="1">
    <citation type="submission" date="2012-11" db="EMBL/GenBank/DDBJ databases">
        <authorList>
            <person name="Lucero-Rivera Y.E."/>
            <person name="Tovar-Ramirez D."/>
        </authorList>
    </citation>
    <scope>NUCLEOTIDE SEQUENCE [LARGE SCALE GENOMIC DNA]</scope>
    <source>
        <strain evidence="2">Araruama</strain>
    </source>
</reference>
<evidence type="ECO:0008006" key="3">
    <source>
        <dbReference type="Google" id="ProtNLM"/>
    </source>
</evidence>